<dbReference type="KEGG" id="rtx:TI83_00120"/>
<dbReference type="GeneID" id="93666206"/>
<keyword evidence="4" id="KW-1185">Reference proteome</keyword>
<dbReference type="InterPro" id="IPR041629">
    <property type="entry name" value="SCP_3"/>
</dbReference>
<evidence type="ECO:0000313" key="5">
    <source>
        <dbReference type="Proteomes" id="UP000237966"/>
    </source>
</evidence>
<evidence type="ECO:0000259" key="1">
    <source>
        <dbReference type="Pfam" id="PF17844"/>
    </source>
</evidence>
<dbReference type="KEGG" id="rtc:APU90_06360"/>
<dbReference type="STRING" id="145458.APU90_06360"/>
<evidence type="ECO:0000313" key="4">
    <source>
        <dbReference type="Proteomes" id="UP000052979"/>
    </source>
</evidence>
<evidence type="ECO:0000313" key="3">
    <source>
        <dbReference type="EMBL" id="PPI13545.1"/>
    </source>
</evidence>
<feature type="domain" description="Bacterial SCP orthologue" evidence="1">
    <location>
        <begin position="24"/>
        <end position="116"/>
    </location>
</feature>
<dbReference type="PATRIC" id="fig|145458.7.peg.24"/>
<dbReference type="RefSeq" id="WP_027692209.1">
    <property type="nucleotide sequence ID" value="NZ_CP010848.1"/>
</dbReference>
<dbReference type="OrthoDB" id="8481083at2"/>
<dbReference type="Gene3D" id="3.30.1050.40">
    <property type="match status" value="1"/>
</dbReference>
<dbReference type="SUPFAM" id="SSF55718">
    <property type="entry name" value="SCP-like"/>
    <property type="match status" value="1"/>
</dbReference>
<dbReference type="EMBL" id="LBFI01000054">
    <property type="protein sequence ID" value="KKM44464.1"/>
    <property type="molecule type" value="Genomic_DNA"/>
</dbReference>
<evidence type="ECO:0000313" key="2">
    <source>
        <dbReference type="EMBL" id="KKM44464.1"/>
    </source>
</evidence>
<name>A0A0C5B7Q2_9MICO</name>
<accession>A0A0C5B7Q2</accession>
<dbReference type="EMBL" id="PSWU01000014">
    <property type="protein sequence ID" value="PPI13545.1"/>
    <property type="molecule type" value="Genomic_DNA"/>
</dbReference>
<dbReference type="Proteomes" id="UP000237966">
    <property type="component" value="Unassembled WGS sequence"/>
</dbReference>
<protein>
    <recommendedName>
        <fullName evidence="1">Bacterial SCP orthologue domain-containing protein</fullName>
    </recommendedName>
</protein>
<dbReference type="Pfam" id="PF17844">
    <property type="entry name" value="SCP_3"/>
    <property type="match status" value="1"/>
</dbReference>
<dbReference type="AlphaFoldDB" id="A0A0C5B7Q2"/>
<comment type="caution">
    <text evidence="2">The sequence shown here is derived from an EMBL/GenBank/DDBJ whole genome shotgun (WGS) entry which is preliminary data.</text>
</comment>
<sequence length="128" mass="13337">MVKSTIDETSGREAVRVALADDTDRSTVATAVRFLLQIMAARVPGRSVEVRVPPFGAAQCCGGPGHTRGTPPNVIEMEAATWLLLATGKLSWSEGIASGQIHASGVRADLSAVLPILGERDSGQVNVS</sequence>
<reference evidence="2 4" key="1">
    <citation type="submission" date="2015-04" db="EMBL/GenBank/DDBJ databases">
        <title>Draft genome sequence of Rathayibacter toxicus strain FH-142 (AKA 70134 or CS 32), a Western Australian isolate.</title>
        <authorList>
            <consortium name="Consortium for Microbial Forensics and Genomics (microFORGE)"/>
            <person name="Knight B.M."/>
            <person name="Roberts D.P."/>
            <person name="Lin D."/>
            <person name="Hari K."/>
            <person name="Fletcher J."/>
            <person name="Melcher U."/>
            <person name="Blagden T."/>
            <person name="Luster D.G."/>
            <person name="Sechler A.J."/>
            <person name="Schneider W.L."/>
            <person name="Winegar R.A."/>
        </authorList>
    </citation>
    <scope>NUCLEOTIDE SEQUENCE [LARGE SCALE GENOMIC DNA]</scope>
    <source>
        <strain evidence="2 4">FH142</strain>
    </source>
</reference>
<reference evidence="3 5" key="2">
    <citation type="submission" date="2018-02" db="EMBL/GenBank/DDBJ databases">
        <title>Bacteriophage NCPPB3778 and a type I-E CRISPR drive the evolution of the US Biological Select Agent, Rathayibacter toxicus.</title>
        <authorList>
            <person name="Davis E.W.II."/>
            <person name="Tabima J.F."/>
            <person name="Weisberg A.J."/>
            <person name="Lopes L.D."/>
            <person name="Wiseman M.S."/>
            <person name="Wiseman M.S."/>
            <person name="Pupko T."/>
            <person name="Belcher M.S."/>
            <person name="Sechler A.J."/>
            <person name="Tancos M.A."/>
            <person name="Schroeder B.K."/>
            <person name="Murray T.D."/>
            <person name="Luster D.G."/>
            <person name="Schneider W.L."/>
            <person name="Rogers E."/>
            <person name="Andreote F.D."/>
            <person name="Grunwald N.J."/>
            <person name="Putnam M.L."/>
            <person name="Chang J.H."/>
        </authorList>
    </citation>
    <scope>NUCLEOTIDE SEQUENCE [LARGE SCALE GENOMIC DNA]</scope>
    <source>
        <strain evidence="3 5">FH99</strain>
    </source>
</reference>
<organism evidence="2 4">
    <name type="scientific">Rathayibacter toxicus</name>
    <dbReference type="NCBI Taxonomy" id="145458"/>
    <lineage>
        <taxon>Bacteria</taxon>
        <taxon>Bacillati</taxon>
        <taxon>Actinomycetota</taxon>
        <taxon>Actinomycetes</taxon>
        <taxon>Micrococcales</taxon>
        <taxon>Microbacteriaceae</taxon>
        <taxon>Rathayibacter</taxon>
    </lineage>
</organism>
<proteinExistence type="predicted"/>
<dbReference type="Proteomes" id="UP000052979">
    <property type="component" value="Unassembled WGS sequence"/>
</dbReference>
<gene>
    <name evidence="3" type="ORF">C5C51_10520</name>
    <name evidence="2" type="ORF">VT73_09865</name>
</gene>
<dbReference type="eggNOG" id="COG3255">
    <property type="taxonomic scope" value="Bacteria"/>
</dbReference>
<dbReference type="InterPro" id="IPR036527">
    <property type="entry name" value="SCP2_sterol-bd_dom_sf"/>
</dbReference>